<reference evidence="2 3" key="1">
    <citation type="journal article" date="2013" name="BMC Genomics">
        <title>Genomics-driven discovery of the pneumocandin biosynthetic gene cluster in the fungus Glarea lozoyensis.</title>
        <authorList>
            <person name="Chen L."/>
            <person name="Yue Q."/>
            <person name="Zhang X."/>
            <person name="Xiang M."/>
            <person name="Wang C."/>
            <person name="Li S."/>
            <person name="Che Y."/>
            <person name="Ortiz-Lopez F.J."/>
            <person name="Bills G.F."/>
            <person name="Liu X."/>
            <person name="An Z."/>
        </authorList>
    </citation>
    <scope>NUCLEOTIDE SEQUENCE [LARGE SCALE GENOMIC DNA]</scope>
    <source>
        <strain evidence="3">ATCC 20868 / MF5171</strain>
    </source>
</reference>
<dbReference type="HOGENOM" id="CLU_1906920_0_0_1"/>
<gene>
    <name evidence="2" type="ORF">GLAREA_11128</name>
</gene>
<organism evidence="2 3">
    <name type="scientific">Glarea lozoyensis (strain ATCC 20868 / MF5171)</name>
    <dbReference type="NCBI Taxonomy" id="1116229"/>
    <lineage>
        <taxon>Eukaryota</taxon>
        <taxon>Fungi</taxon>
        <taxon>Dikarya</taxon>
        <taxon>Ascomycota</taxon>
        <taxon>Pezizomycotina</taxon>
        <taxon>Leotiomycetes</taxon>
        <taxon>Helotiales</taxon>
        <taxon>Helotiaceae</taxon>
        <taxon>Glarea</taxon>
    </lineage>
</organism>
<dbReference type="GeneID" id="19470170"/>
<dbReference type="KEGG" id="glz:GLAREA_11128"/>
<sequence>MDVEEIDRKKLCPDHKQQEENLRALELETVQESRDQEGKRGGREQKSSIVEETRGIQEEHKEQMKMMADKLQKQTEQRNRRKERQAMRDRIGELTREVREGLLKGNERTVGDAGQKRGGEGRKRYLMKSKSFR</sequence>
<dbReference type="AlphaFoldDB" id="S3DE97"/>
<evidence type="ECO:0000256" key="1">
    <source>
        <dbReference type="SAM" id="MobiDB-lite"/>
    </source>
</evidence>
<feature type="compositionally biased region" description="Basic and acidic residues" evidence="1">
    <location>
        <begin position="1"/>
        <end position="123"/>
    </location>
</feature>
<keyword evidence="3" id="KW-1185">Reference proteome</keyword>
<evidence type="ECO:0000313" key="2">
    <source>
        <dbReference type="EMBL" id="EPE35429.1"/>
    </source>
</evidence>
<dbReference type="Proteomes" id="UP000016922">
    <property type="component" value="Unassembled WGS sequence"/>
</dbReference>
<dbReference type="RefSeq" id="XP_008077508.1">
    <property type="nucleotide sequence ID" value="XM_008079317.1"/>
</dbReference>
<accession>S3DE97</accession>
<proteinExistence type="predicted"/>
<dbReference type="EMBL" id="KE145354">
    <property type="protein sequence ID" value="EPE35429.1"/>
    <property type="molecule type" value="Genomic_DNA"/>
</dbReference>
<feature type="region of interest" description="Disordered" evidence="1">
    <location>
        <begin position="1"/>
        <end position="133"/>
    </location>
</feature>
<evidence type="ECO:0000313" key="3">
    <source>
        <dbReference type="Proteomes" id="UP000016922"/>
    </source>
</evidence>
<name>S3DE97_GLAL2</name>
<protein>
    <submittedName>
        <fullName evidence="2">Uncharacterized protein</fullName>
    </submittedName>
</protein>
<feature type="compositionally biased region" description="Basic residues" evidence="1">
    <location>
        <begin position="124"/>
        <end position="133"/>
    </location>
</feature>